<dbReference type="PROSITE" id="PS51186">
    <property type="entry name" value="GNAT"/>
    <property type="match status" value="1"/>
</dbReference>
<evidence type="ECO:0000313" key="2">
    <source>
        <dbReference type="EMBL" id="GAF71064.1"/>
    </source>
</evidence>
<dbReference type="Pfam" id="PF13302">
    <property type="entry name" value="Acetyltransf_3"/>
    <property type="match status" value="1"/>
</dbReference>
<dbReference type="PANTHER" id="PTHR43415">
    <property type="entry name" value="SPERMIDINE N(1)-ACETYLTRANSFERASE"/>
    <property type="match status" value="1"/>
</dbReference>
<feature type="domain" description="N-acetyltransferase" evidence="1">
    <location>
        <begin position="7"/>
        <end position="120"/>
    </location>
</feature>
<comment type="caution">
    <text evidence="2">The sequence shown here is derived from an EMBL/GenBank/DDBJ whole genome shotgun (WGS) entry which is preliminary data.</text>
</comment>
<protein>
    <recommendedName>
        <fullName evidence="1">N-acetyltransferase domain-containing protein</fullName>
    </recommendedName>
</protein>
<gene>
    <name evidence="2" type="ORF">S01H1_00184</name>
</gene>
<dbReference type="GO" id="GO:0016747">
    <property type="term" value="F:acyltransferase activity, transferring groups other than amino-acyl groups"/>
    <property type="evidence" value="ECO:0007669"/>
    <property type="project" value="InterPro"/>
</dbReference>
<dbReference type="Gene3D" id="3.40.630.30">
    <property type="match status" value="1"/>
</dbReference>
<sequence>MLKGKLVNLRAVEKKDLEEIMKWINDIEVSKYLSSFLFPVSRMEEEKYLEKMMSKNDKQKNLVIETKEGNYIGQITLDNIDWKNRNAELGIVIGNKEYWGKGYGTDAIKILLDHAFNQMN</sequence>
<evidence type="ECO:0000259" key="1">
    <source>
        <dbReference type="PROSITE" id="PS51186"/>
    </source>
</evidence>
<dbReference type="InterPro" id="IPR016181">
    <property type="entry name" value="Acyl_CoA_acyltransferase"/>
</dbReference>
<dbReference type="EMBL" id="BARS01000059">
    <property type="protein sequence ID" value="GAF71064.1"/>
    <property type="molecule type" value="Genomic_DNA"/>
</dbReference>
<dbReference type="PANTHER" id="PTHR43415:SF3">
    <property type="entry name" value="GNAT-FAMILY ACETYLTRANSFERASE"/>
    <property type="match status" value="1"/>
</dbReference>
<proteinExistence type="predicted"/>
<accession>X0RQD5</accession>
<feature type="non-terminal residue" evidence="2">
    <location>
        <position position="120"/>
    </location>
</feature>
<organism evidence="2">
    <name type="scientific">marine sediment metagenome</name>
    <dbReference type="NCBI Taxonomy" id="412755"/>
    <lineage>
        <taxon>unclassified sequences</taxon>
        <taxon>metagenomes</taxon>
        <taxon>ecological metagenomes</taxon>
    </lineage>
</organism>
<dbReference type="InterPro" id="IPR000182">
    <property type="entry name" value="GNAT_dom"/>
</dbReference>
<reference evidence="2" key="1">
    <citation type="journal article" date="2014" name="Front. Microbiol.">
        <title>High frequency of phylogenetically diverse reductive dehalogenase-homologous genes in deep subseafloor sedimentary metagenomes.</title>
        <authorList>
            <person name="Kawai M."/>
            <person name="Futagami T."/>
            <person name="Toyoda A."/>
            <person name="Takaki Y."/>
            <person name="Nishi S."/>
            <person name="Hori S."/>
            <person name="Arai W."/>
            <person name="Tsubouchi T."/>
            <person name="Morono Y."/>
            <person name="Uchiyama I."/>
            <person name="Ito T."/>
            <person name="Fujiyama A."/>
            <person name="Inagaki F."/>
            <person name="Takami H."/>
        </authorList>
    </citation>
    <scope>NUCLEOTIDE SEQUENCE</scope>
    <source>
        <strain evidence="2">Expedition CK06-06</strain>
    </source>
</reference>
<name>X0RQD5_9ZZZZ</name>
<dbReference type="AlphaFoldDB" id="X0RQD5"/>
<dbReference type="SUPFAM" id="SSF55729">
    <property type="entry name" value="Acyl-CoA N-acyltransferases (Nat)"/>
    <property type="match status" value="1"/>
</dbReference>
<dbReference type="CDD" id="cd04301">
    <property type="entry name" value="NAT_SF"/>
    <property type="match status" value="1"/>
</dbReference>